<dbReference type="NCBIfam" id="TIGR01244">
    <property type="entry name" value="TIGR01244 family sulfur transferase"/>
    <property type="match status" value="1"/>
</dbReference>
<dbReference type="InterPro" id="IPR029021">
    <property type="entry name" value="Prot-tyrosine_phosphatase-like"/>
</dbReference>
<comment type="caution">
    <text evidence="2">The sequence shown here is derived from an EMBL/GenBank/DDBJ whole genome shotgun (WGS) entry which is preliminary data.</text>
</comment>
<dbReference type="GO" id="GO:0016787">
    <property type="term" value="F:hydrolase activity"/>
    <property type="evidence" value="ECO:0007669"/>
    <property type="project" value="InterPro"/>
</dbReference>
<dbReference type="Proteomes" id="UP000613582">
    <property type="component" value="Unassembled WGS sequence"/>
</dbReference>
<dbReference type="Gene3D" id="3.90.190.10">
    <property type="entry name" value="Protein tyrosine phosphatase superfamily"/>
    <property type="match status" value="1"/>
</dbReference>
<reference evidence="2" key="2">
    <citation type="submission" date="2020-09" db="EMBL/GenBank/DDBJ databases">
        <authorList>
            <person name="Sun Q."/>
            <person name="Zhou Y."/>
        </authorList>
    </citation>
    <scope>NUCLEOTIDE SEQUENCE</scope>
    <source>
        <strain evidence="2">CGMCC 1.12921</strain>
    </source>
</reference>
<name>A0A8J2V5Q0_9PROT</name>
<feature type="domain" description="Beta-lactamase hydrolase-like protein phosphatase-like" evidence="1">
    <location>
        <begin position="5"/>
        <end position="111"/>
    </location>
</feature>
<proteinExistence type="predicted"/>
<dbReference type="SUPFAM" id="SSF52799">
    <property type="entry name" value="(Phosphotyrosine protein) phosphatases II"/>
    <property type="match status" value="1"/>
</dbReference>
<evidence type="ECO:0000259" key="1">
    <source>
        <dbReference type="Pfam" id="PF04273"/>
    </source>
</evidence>
<dbReference type="EMBL" id="BMGH01000001">
    <property type="protein sequence ID" value="GGD09592.1"/>
    <property type="molecule type" value="Genomic_DNA"/>
</dbReference>
<organism evidence="2 3">
    <name type="scientific">Aquisalinus flavus</name>
    <dbReference type="NCBI Taxonomy" id="1526572"/>
    <lineage>
        <taxon>Bacteria</taxon>
        <taxon>Pseudomonadati</taxon>
        <taxon>Pseudomonadota</taxon>
        <taxon>Alphaproteobacteria</taxon>
        <taxon>Parvularculales</taxon>
        <taxon>Parvularculaceae</taxon>
        <taxon>Aquisalinus</taxon>
    </lineage>
</organism>
<dbReference type="RefSeq" id="WP_188158728.1">
    <property type="nucleotide sequence ID" value="NZ_BMGH01000001.1"/>
</dbReference>
<protein>
    <submittedName>
        <fullName evidence="2">TIGR01244 family protein</fullName>
    </submittedName>
</protein>
<dbReference type="Pfam" id="PF04273">
    <property type="entry name" value="BLH_phosphatase"/>
    <property type="match status" value="1"/>
</dbReference>
<accession>A0A8J2V5Q0</accession>
<keyword evidence="3" id="KW-1185">Reference proteome</keyword>
<evidence type="ECO:0000313" key="3">
    <source>
        <dbReference type="Proteomes" id="UP000613582"/>
    </source>
</evidence>
<evidence type="ECO:0000313" key="2">
    <source>
        <dbReference type="EMBL" id="GGD09592.1"/>
    </source>
</evidence>
<dbReference type="AlphaFoldDB" id="A0A8J2V5Q0"/>
<gene>
    <name evidence="2" type="ORF">GCM10011342_18100</name>
</gene>
<sequence>MNPKFNKITDSFYASPQILPAEIAAAAEDGFDLIINNRPDGEESGQPEAERIRQAAQDAGIDYVDIPIGRDGVSGAALDRFDAATAGKTKVLGFCRTGTRSTIVRSMARARAGEPVDQVLAEAANGGYDLSAQRTALSALAR</sequence>
<reference evidence="2" key="1">
    <citation type="journal article" date="2014" name="Int. J. Syst. Evol. Microbiol.">
        <title>Complete genome sequence of Corynebacterium casei LMG S-19264T (=DSM 44701T), isolated from a smear-ripened cheese.</title>
        <authorList>
            <consortium name="US DOE Joint Genome Institute (JGI-PGF)"/>
            <person name="Walter F."/>
            <person name="Albersmeier A."/>
            <person name="Kalinowski J."/>
            <person name="Ruckert C."/>
        </authorList>
    </citation>
    <scope>NUCLEOTIDE SEQUENCE</scope>
    <source>
        <strain evidence="2">CGMCC 1.12921</strain>
    </source>
</reference>
<dbReference type="InterPro" id="IPR005939">
    <property type="entry name" value="BLH_phosphatase-like"/>
</dbReference>